<evidence type="ECO:0000313" key="8">
    <source>
        <dbReference type="EMBL" id="KAB4311472.1"/>
    </source>
</evidence>
<evidence type="ECO:0000313" key="9">
    <source>
        <dbReference type="EMBL" id="RHD90102.1"/>
    </source>
</evidence>
<feature type="transmembrane region" description="Helical" evidence="7">
    <location>
        <begin position="415"/>
        <end position="435"/>
    </location>
</feature>
<keyword evidence="4 7" id="KW-0812">Transmembrane</keyword>
<feature type="transmembrane region" description="Helical" evidence="7">
    <location>
        <begin position="148"/>
        <end position="169"/>
    </location>
</feature>
<comment type="subcellular location">
    <subcellularLocation>
        <location evidence="1">Cell membrane</location>
        <topology evidence="1">Multi-pass membrane protein</topology>
    </subcellularLocation>
</comment>
<keyword evidence="6 7" id="KW-0472">Membrane</keyword>
<feature type="transmembrane region" description="Helical" evidence="7">
    <location>
        <begin position="441"/>
        <end position="465"/>
    </location>
</feature>
<evidence type="ECO:0000256" key="1">
    <source>
        <dbReference type="ARBA" id="ARBA00004651"/>
    </source>
</evidence>
<evidence type="ECO:0000313" key="11">
    <source>
        <dbReference type="Proteomes" id="UP000284785"/>
    </source>
</evidence>
<dbReference type="Pfam" id="PF13440">
    <property type="entry name" value="Polysacc_synt_3"/>
    <property type="match status" value="1"/>
</dbReference>
<evidence type="ECO:0000313" key="10">
    <source>
        <dbReference type="EMBL" id="UYU70995.1"/>
    </source>
</evidence>
<evidence type="ECO:0000313" key="12">
    <source>
        <dbReference type="Proteomes" id="UP000440614"/>
    </source>
</evidence>
<dbReference type="AlphaFoldDB" id="A0A414HRS7"/>
<reference evidence="8 12" key="2">
    <citation type="journal article" date="2019" name="Nat. Med.">
        <title>A library of human gut bacterial isolates paired with longitudinal multiomics data enables mechanistic microbiome research.</title>
        <authorList>
            <person name="Poyet M."/>
            <person name="Groussin M."/>
            <person name="Gibbons S.M."/>
            <person name="Avila-Pacheco J."/>
            <person name="Jiang X."/>
            <person name="Kearney S.M."/>
            <person name="Perrotta A.R."/>
            <person name="Berdy B."/>
            <person name="Zhao S."/>
            <person name="Lieberman T.D."/>
            <person name="Swanson P.K."/>
            <person name="Smith M."/>
            <person name="Roesemann S."/>
            <person name="Alexander J.E."/>
            <person name="Rich S.A."/>
            <person name="Livny J."/>
            <person name="Vlamakis H."/>
            <person name="Clish C."/>
            <person name="Bullock K."/>
            <person name="Deik A."/>
            <person name="Scott J."/>
            <person name="Pierce K.A."/>
            <person name="Xavier R.J."/>
            <person name="Alm E.J."/>
        </authorList>
    </citation>
    <scope>NUCLEOTIDE SEQUENCE [LARGE SCALE GENOMIC DNA]</scope>
    <source>
        <strain evidence="8 12">BIOML-A188</strain>
    </source>
</reference>
<dbReference type="Proteomes" id="UP001156216">
    <property type="component" value="Chromosome"/>
</dbReference>
<dbReference type="PANTHER" id="PTHR30250:SF10">
    <property type="entry name" value="LIPOPOLYSACCHARIDE BIOSYNTHESIS PROTEIN WZXC"/>
    <property type="match status" value="1"/>
</dbReference>
<gene>
    <name evidence="9" type="ORF">DW780_03640</name>
    <name evidence="8" type="ORF">GAO51_13020</name>
    <name evidence="10" type="ORF">KQP59_22465</name>
</gene>
<dbReference type="PANTHER" id="PTHR30250">
    <property type="entry name" value="PST FAMILY PREDICTED COLANIC ACID TRANSPORTER"/>
    <property type="match status" value="1"/>
</dbReference>
<feature type="transmembrane region" description="Helical" evidence="7">
    <location>
        <begin position="330"/>
        <end position="348"/>
    </location>
</feature>
<feature type="transmembrane region" description="Helical" evidence="7">
    <location>
        <begin position="293"/>
        <end position="318"/>
    </location>
</feature>
<proteinExistence type="inferred from homology"/>
<feature type="transmembrane region" description="Helical" evidence="7">
    <location>
        <begin position="45"/>
        <end position="69"/>
    </location>
</feature>
<reference evidence="10" key="3">
    <citation type="submission" date="2021-06" db="EMBL/GenBank/DDBJ databases">
        <title>Interrogation of the integrated mobile genetic elements in gut-associated Bacteroides with a consensus prediction approach.</title>
        <authorList>
            <person name="Campbell D.E."/>
            <person name="Leigh J.R."/>
            <person name="Kim T."/>
            <person name="England W."/>
            <person name="Whitaker R.J."/>
            <person name="Degnan P.H."/>
        </authorList>
    </citation>
    <scope>NUCLEOTIDE SEQUENCE</scope>
    <source>
        <strain evidence="10">VPI-BTDOT2</strain>
    </source>
</reference>
<feature type="transmembrane region" description="Helical" evidence="7">
    <location>
        <begin position="115"/>
        <end position="136"/>
    </location>
</feature>
<feature type="transmembrane region" description="Helical" evidence="7">
    <location>
        <begin position="360"/>
        <end position="379"/>
    </location>
</feature>
<evidence type="ECO:0000256" key="6">
    <source>
        <dbReference type="ARBA" id="ARBA00023136"/>
    </source>
</evidence>
<protein>
    <submittedName>
        <fullName evidence="9">Lipopolysaccharide biosynthesis protein</fullName>
    </submittedName>
</protein>
<dbReference type="EMBL" id="QSJP01000003">
    <property type="protein sequence ID" value="RHD90102.1"/>
    <property type="molecule type" value="Genomic_DNA"/>
</dbReference>
<dbReference type="CDD" id="cd13127">
    <property type="entry name" value="MATE_tuaB_like"/>
    <property type="match status" value="1"/>
</dbReference>
<dbReference type="EMBL" id="WCSY01000012">
    <property type="protein sequence ID" value="KAB4311472.1"/>
    <property type="molecule type" value="Genomic_DNA"/>
</dbReference>
<keyword evidence="3" id="KW-1003">Cell membrane</keyword>
<evidence type="ECO:0000256" key="4">
    <source>
        <dbReference type="ARBA" id="ARBA00022692"/>
    </source>
</evidence>
<feature type="transmembrane region" description="Helical" evidence="7">
    <location>
        <begin position="175"/>
        <end position="196"/>
    </location>
</feature>
<sequence length="481" mass="54806">MGKSLKSVFLSGTMWTAAENVIFTVLGIVQLAITSRILSSTDFGVYAIAVFFTGLGTIAFSMGLGPALVQKKGDIKDYLDTAWSANLLASIVATIVLEFLIFPICTYYYHNEEGVLPSMVIMLSVIFSAGQNPAIAYFQKEIKLKKYFYLKVFPKILSFVLVVVSVYYMKSYWGLIIALLSEYLFRLIYSFFVYPYKVKFVIDKDKFYELYRFGGWLQLKNITSWFATNIDVAIVGNVLGTASLGLYNRAQTIAGYPRTFVTGVIDNVAFPLYAQITDDKSRVDHVLSQIQNIVMYLLSMMCIVVVLYAKPIVLLVLGSTWVEMVEPFKIIFVSYVFQTLLFSFNPLLRAYGFTKQEFRFYTIKMLVMIGLLYPLTYWYGLIGAGISILLAVICVFPYLFYTIKKLTHVELRQIFYSFGISLFVSFITVGVFMYIPDFDGFWWVLEMFIAITFASFFYFLLALILKKGPGLAILSLTHLKK</sequence>
<evidence type="ECO:0000256" key="2">
    <source>
        <dbReference type="ARBA" id="ARBA00007430"/>
    </source>
</evidence>
<dbReference type="InterPro" id="IPR050833">
    <property type="entry name" value="Poly_Biosynth_Transport"/>
</dbReference>
<evidence type="ECO:0000256" key="5">
    <source>
        <dbReference type="ARBA" id="ARBA00022989"/>
    </source>
</evidence>
<dbReference type="Proteomes" id="UP000284785">
    <property type="component" value="Unassembled WGS sequence"/>
</dbReference>
<name>A0A414HRS7_BACT4</name>
<feature type="transmembrane region" description="Helical" evidence="7">
    <location>
        <begin position="81"/>
        <end position="109"/>
    </location>
</feature>
<dbReference type="EMBL" id="CP083681">
    <property type="protein sequence ID" value="UYU70995.1"/>
    <property type="molecule type" value="Genomic_DNA"/>
</dbReference>
<organism evidence="9 11">
    <name type="scientific">Bacteroides thetaiotaomicron</name>
    <dbReference type="NCBI Taxonomy" id="818"/>
    <lineage>
        <taxon>Bacteria</taxon>
        <taxon>Pseudomonadati</taxon>
        <taxon>Bacteroidota</taxon>
        <taxon>Bacteroidia</taxon>
        <taxon>Bacteroidales</taxon>
        <taxon>Bacteroidaceae</taxon>
        <taxon>Bacteroides</taxon>
    </lineage>
</organism>
<dbReference type="Proteomes" id="UP000440614">
    <property type="component" value="Unassembled WGS sequence"/>
</dbReference>
<feature type="transmembrane region" description="Helical" evidence="7">
    <location>
        <begin position="385"/>
        <end position="403"/>
    </location>
</feature>
<comment type="similarity">
    <text evidence="2">Belongs to the polysaccharide synthase family.</text>
</comment>
<feature type="transmembrane region" description="Helical" evidence="7">
    <location>
        <begin position="12"/>
        <end position="33"/>
    </location>
</feature>
<dbReference type="GO" id="GO:0005886">
    <property type="term" value="C:plasma membrane"/>
    <property type="evidence" value="ECO:0007669"/>
    <property type="project" value="UniProtKB-SubCell"/>
</dbReference>
<keyword evidence="5 7" id="KW-1133">Transmembrane helix</keyword>
<accession>A0A414HRS7</accession>
<evidence type="ECO:0000256" key="3">
    <source>
        <dbReference type="ARBA" id="ARBA00022475"/>
    </source>
</evidence>
<evidence type="ECO:0000256" key="7">
    <source>
        <dbReference type="SAM" id="Phobius"/>
    </source>
</evidence>
<dbReference type="RefSeq" id="WP_016267355.1">
    <property type="nucleotide sequence ID" value="NZ_CABJDH010000008.1"/>
</dbReference>
<reference evidence="9 11" key="1">
    <citation type="submission" date="2018-08" db="EMBL/GenBank/DDBJ databases">
        <title>A genome reference for cultivated species of the human gut microbiota.</title>
        <authorList>
            <person name="Zou Y."/>
            <person name="Xue W."/>
            <person name="Luo G."/>
        </authorList>
    </citation>
    <scope>NUCLEOTIDE SEQUENCE [LARGE SCALE GENOMIC DNA]</scope>
    <source>
        <strain evidence="9 11">AM30-26</strain>
    </source>
</reference>